<feature type="compositionally biased region" description="Basic and acidic residues" evidence="7">
    <location>
        <begin position="463"/>
        <end position="476"/>
    </location>
</feature>
<dbReference type="InterPro" id="IPR001107">
    <property type="entry name" value="Band_7"/>
</dbReference>
<dbReference type="Proteomes" id="UP000223913">
    <property type="component" value="Unassembled WGS sequence"/>
</dbReference>
<dbReference type="InterPro" id="IPR036013">
    <property type="entry name" value="Band_7/SPFH_dom_sf"/>
</dbReference>
<name>A0A2D0NCA2_FLAN2</name>
<comment type="subcellular location">
    <subcellularLocation>
        <location evidence="2">Cell membrane</location>
    </subcellularLocation>
    <subcellularLocation>
        <location evidence="1">Membrane</location>
        <topology evidence="1">Single-pass membrane protein</topology>
    </subcellularLocation>
</comment>
<organism evidence="9 10">
    <name type="scientific">Flavilitoribacter nigricans (strain ATCC 23147 / DSM 23189 / NBRC 102662 / NCIMB 1420 / SS-2)</name>
    <name type="common">Lewinella nigricans</name>
    <dbReference type="NCBI Taxonomy" id="1122177"/>
    <lineage>
        <taxon>Bacteria</taxon>
        <taxon>Pseudomonadati</taxon>
        <taxon>Bacteroidota</taxon>
        <taxon>Saprospiria</taxon>
        <taxon>Saprospirales</taxon>
        <taxon>Lewinellaceae</taxon>
        <taxon>Flavilitoribacter</taxon>
    </lineage>
</organism>
<evidence type="ECO:0000259" key="8">
    <source>
        <dbReference type="Pfam" id="PF01145"/>
    </source>
</evidence>
<dbReference type="SUPFAM" id="SSF117892">
    <property type="entry name" value="Band 7/SPFH domain"/>
    <property type="match status" value="1"/>
</dbReference>
<keyword evidence="5" id="KW-0472">Membrane</keyword>
<evidence type="ECO:0000256" key="1">
    <source>
        <dbReference type="ARBA" id="ARBA00004167"/>
    </source>
</evidence>
<dbReference type="Pfam" id="PF01145">
    <property type="entry name" value="Band_7"/>
    <property type="match status" value="1"/>
</dbReference>
<dbReference type="GO" id="GO:0005886">
    <property type="term" value="C:plasma membrane"/>
    <property type="evidence" value="ECO:0007669"/>
    <property type="project" value="UniProtKB-SubCell"/>
</dbReference>
<keyword evidence="10" id="KW-1185">Reference proteome</keyword>
<dbReference type="EMBL" id="PDUD01000019">
    <property type="protein sequence ID" value="PHN06131.1"/>
    <property type="molecule type" value="Genomic_DNA"/>
</dbReference>
<evidence type="ECO:0000256" key="5">
    <source>
        <dbReference type="ARBA" id="ARBA00023136"/>
    </source>
</evidence>
<comment type="similarity">
    <text evidence="3">Belongs to the band 7/mec-2 family. Flotillin subfamily.</text>
</comment>
<gene>
    <name evidence="9" type="ORF">CRP01_13495</name>
</gene>
<evidence type="ECO:0000313" key="10">
    <source>
        <dbReference type="Proteomes" id="UP000223913"/>
    </source>
</evidence>
<proteinExistence type="inferred from homology"/>
<feature type="region of interest" description="Disordered" evidence="7">
    <location>
        <begin position="450"/>
        <end position="476"/>
    </location>
</feature>
<evidence type="ECO:0000256" key="3">
    <source>
        <dbReference type="ARBA" id="ARBA00007161"/>
    </source>
</evidence>
<sequence>MSALLPILLVVALLFFLLWFFVSRYRRCPSDKILVIYGKTGKGSANCIHGGAAFVWPVIQDYQYLDLQPMSIDVNLQDALSKQNIRVSVPAQFTVAIGNEPTLMTSAAERLLGMQKDAIRHLAHDIIMGQMRLVIANMDIEELNSDRDKFVTSVYEHVGDELHKIGLSLINVNVTDIHDESGYIKALGQEAAAKAINDAKVKVAKEERTGAIGQAEADKERRTSVAAADSAAEIGEKNAQADAIKGKNLADIQIAKSDADRRQQVAEANKTAEVTEKTTEAEAQRAAYLAQKEAEEARKERELAARRANEVVQSQIEKEKTVIAAEAEAEHKRKVAEGEAAAILANYEAQAEGIRKVLDAQAAGFQKLVDAANGNPQAAIGLLMVDKIPELAKLQAEAIKNIKFDKVTVFDGGDGQGAAGFMSGLFKAIPALSEFMNQSGLSLPEYLAKNGNGNGHGNGNGEPAEKEVIIKKTKKE</sequence>
<evidence type="ECO:0000256" key="2">
    <source>
        <dbReference type="ARBA" id="ARBA00004236"/>
    </source>
</evidence>
<evidence type="ECO:0000256" key="4">
    <source>
        <dbReference type="ARBA" id="ARBA00022475"/>
    </source>
</evidence>
<keyword evidence="6" id="KW-0175">Coiled coil</keyword>
<comment type="caution">
    <text evidence="9">The sequence shown here is derived from an EMBL/GenBank/DDBJ whole genome shotgun (WGS) entry which is preliminary data.</text>
</comment>
<protein>
    <submittedName>
        <fullName evidence="9">Flotillin</fullName>
    </submittedName>
</protein>
<dbReference type="CDD" id="cd03399">
    <property type="entry name" value="SPFH_flotillin"/>
    <property type="match status" value="1"/>
</dbReference>
<dbReference type="OrthoDB" id="9786220at2"/>
<dbReference type="PANTHER" id="PTHR13806">
    <property type="entry name" value="FLOTILLIN-RELATED"/>
    <property type="match status" value="1"/>
</dbReference>
<feature type="coiled-coil region" evidence="6">
    <location>
        <begin position="280"/>
        <end position="314"/>
    </location>
</feature>
<dbReference type="Gene3D" id="3.30.479.30">
    <property type="entry name" value="Band 7 domain"/>
    <property type="match status" value="1"/>
</dbReference>
<evidence type="ECO:0000256" key="6">
    <source>
        <dbReference type="SAM" id="Coils"/>
    </source>
</evidence>
<dbReference type="PANTHER" id="PTHR13806:SF31">
    <property type="entry name" value="FLOTILLIN-LIKE PROTEIN 1-RELATED"/>
    <property type="match status" value="1"/>
</dbReference>
<evidence type="ECO:0000256" key="7">
    <source>
        <dbReference type="SAM" id="MobiDB-lite"/>
    </source>
</evidence>
<evidence type="ECO:0000313" key="9">
    <source>
        <dbReference type="EMBL" id="PHN06131.1"/>
    </source>
</evidence>
<keyword evidence="4" id="KW-1003">Cell membrane</keyword>
<reference evidence="9 10" key="1">
    <citation type="submission" date="2017-10" db="EMBL/GenBank/DDBJ databases">
        <title>The draft genome sequence of Lewinella nigricans NBRC 102662.</title>
        <authorList>
            <person name="Wang K."/>
        </authorList>
    </citation>
    <scope>NUCLEOTIDE SEQUENCE [LARGE SCALE GENOMIC DNA]</scope>
    <source>
        <strain evidence="9 10">NBRC 102662</strain>
    </source>
</reference>
<dbReference type="InterPro" id="IPR027705">
    <property type="entry name" value="Flotillin_fam"/>
</dbReference>
<dbReference type="AlphaFoldDB" id="A0A2D0NCA2"/>
<accession>A0A2D0NCA2</accession>
<feature type="domain" description="Band 7" evidence="8">
    <location>
        <begin position="29"/>
        <end position="207"/>
    </location>
</feature>